<dbReference type="EMBL" id="JANEYF010005998">
    <property type="protein sequence ID" value="KAJ8926177.1"/>
    <property type="molecule type" value="Genomic_DNA"/>
</dbReference>
<organism evidence="1 2">
    <name type="scientific">Rhamnusium bicolor</name>
    <dbReference type="NCBI Taxonomy" id="1586634"/>
    <lineage>
        <taxon>Eukaryota</taxon>
        <taxon>Metazoa</taxon>
        <taxon>Ecdysozoa</taxon>
        <taxon>Arthropoda</taxon>
        <taxon>Hexapoda</taxon>
        <taxon>Insecta</taxon>
        <taxon>Pterygota</taxon>
        <taxon>Neoptera</taxon>
        <taxon>Endopterygota</taxon>
        <taxon>Coleoptera</taxon>
        <taxon>Polyphaga</taxon>
        <taxon>Cucujiformia</taxon>
        <taxon>Chrysomeloidea</taxon>
        <taxon>Cerambycidae</taxon>
        <taxon>Lepturinae</taxon>
        <taxon>Rhagiini</taxon>
        <taxon>Rhamnusium</taxon>
    </lineage>
</organism>
<sequence>MNLDNKVLTFTMKMPKLEQIAKYNINGKIMVLPVYGSGDSKITLSGAKIIHTIKFKEEIKNKKVYFKIISYRVEFTVENAHFQFENLFNGDKQLAENILKVLNENGRVLFEDASEGIDKSYAEVYKNIATRFFQNVPVDDIFLP</sequence>
<dbReference type="Gene3D" id="3.15.10.30">
    <property type="entry name" value="Haemolymph juvenile hormone binding protein"/>
    <property type="match status" value="1"/>
</dbReference>
<gene>
    <name evidence="1" type="ORF">NQ314_021477</name>
</gene>
<dbReference type="AlphaFoldDB" id="A0AAV8WI06"/>
<accession>A0AAV8WI06</accession>
<proteinExistence type="predicted"/>
<dbReference type="SMART" id="SM00700">
    <property type="entry name" value="JHBP"/>
    <property type="match status" value="1"/>
</dbReference>
<evidence type="ECO:0000313" key="1">
    <source>
        <dbReference type="EMBL" id="KAJ8926177.1"/>
    </source>
</evidence>
<dbReference type="Proteomes" id="UP001162156">
    <property type="component" value="Unassembled WGS sequence"/>
</dbReference>
<protein>
    <submittedName>
        <fullName evidence="1">Uncharacterized protein</fullName>
    </submittedName>
</protein>
<comment type="caution">
    <text evidence="1">The sequence shown here is derived from an EMBL/GenBank/DDBJ whole genome shotgun (WGS) entry which is preliminary data.</text>
</comment>
<dbReference type="PANTHER" id="PTHR11008:SF32">
    <property type="entry name" value="CIRCADIAN CLOCK-CONTROLLED PROTEIN DAYWAKE-RELATED"/>
    <property type="match status" value="1"/>
</dbReference>
<dbReference type="GO" id="GO:0005615">
    <property type="term" value="C:extracellular space"/>
    <property type="evidence" value="ECO:0007669"/>
    <property type="project" value="TreeGrafter"/>
</dbReference>
<dbReference type="PANTHER" id="PTHR11008">
    <property type="entry name" value="PROTEIN TAKEOUT-LIKE PROTEIN"/>
    <property type="match status" value="1"/>
</dbReference>
<dbReference type="InterPro" id="IPR038606">
    <property type="entry name" value="To_sf"/>
</dbReference>
<evidence type="ECO:0000313" key="2">
    <source>
        <dbReference type="Proteomes" id="UP001162156"/>
    </source>
</evidence>
<reference evidence="1" key="1">
    <citation type="journal article" date="2023" name="Insect Mol. Biol.">
        <title>Genome sequencing provides insights into the evolution of gene families encoding plant cell wall-degrading enzymes in longhorned beetles.</title>
        <authorList>
            <person name="Shin N.R."/>
            <person name="Okamura Y."/>
            <person name="Kirsch R."/>
            <person name="Pauchet Y."/>
        </authorList>
    </citation>
    <scope>NUCLEOTIDE SEQUENCE</scope>
    <source>
        <strain evidence="1">RBIC_L_NR</strain>
    </source>
</reference>
<keyword evidence="2" id="KW-1185">Reference proteome</keyword>
<name>A0AAV8WI06_9CUCU</name>
<dbReference type="InterPro" id="IPR010562">
    <property type="entry name" value="Haemolymph_juvenile_hormone-bd"/>
</dbReference>
<dbReference type="Pfam" id="PF06585">
    <property type="entry name" value="JHBP"/>
    <property type="match status" value="1"/>
</dbReference>